<dbReference type="Pfam" id="PF13426">
    <property type="entry name" value="PAS_9"/>
    <property type="match status" value="2"/>
</dbReference>
<dbReference type="PROSITE" id="PS50112">
    <property type="entry name" value="PAS"/>
    <property type="match status" value="2"/>
</dbReference>
<feature type="transmembrane region" description="Helical" evidence="6">
    <location>
        <begin position="37"/>
        <end position="59"/>
    </location>
</feature>
<evidence type="ECO:0000256" key="3">
    <source>
        <dbReference type="ARBA" id="ARBA00022692"/>
    </source>
</evidence>
<dbReference type="InterPro" id="IPR042240">
    <property type="entry name" value="CHASE_sf"/>
</dbReference>
<feature type="domain" description="PAC" evidence="8">
    <location>
        <begin position="583"/>
        <end position="634"/>
    </location>
</feature>
<evidence type="ECO:0000256" key="6">
    <source>
        <dbReference type="SAM" id="Phobius"/>
    </source>
</evidence>
<keyword evidence="5 6" id="KW-0472">Membrane</keyword>
<evidence type="ECO:0000256" key="5">
    <source>
        <dbReference type="ARBA" id="ARBA00023136"/>
    </source>
</evidence>
<dbReference type="EMBL" id="JBEFLD010000001">
    <property type="protein sequence ID" value="MEQ6289010.1"/>
    <property type="molecule type" value="Genomic_DNA"/>
</dbReference>
<dbReference type="InterPro" id="IPR052163">
    <property type="entry name" value="DGC-Regulatory_Protein"/>
</dbReference>
<keyword evidence="2" id="KW-1003">Cell membrane</keyword>
<dbReference type="InterPro" id="IPR013655">
    <property type="entry name" value="PAS_fold_3"/>
</dbReference>
<proteinExistence type="predicted"/>
<evidence type="ECO:0000313" key="12">
    <source>
        <dbReference type="Proteomes" id="UP001433638"/>
    </source>
</evidence>
<evidence type="ECO:0000256" key="1">
    <source>
        <dbReference type="ARBA" id="ARBA00004651"/>
    </source>
</evidence>
<dbReference type="RefSeq" id="WP_349582296.1">
    <property type="nucleotide sequence ID" value="NZ_JBEFLD010000001.1"/>
</dbReference>
<feature type="transmembrane region" description="Helical" evidence="6">
    <location>
        <begin position="186"/>
        <end position="204"/>
    </location>
</feature>
<dbReference type="CDD" id="cd00130">
    <property type="entry name" value="PAS"/>
    <property type="match status" value="3"/>
</dbReference>
<feature type="transmembrane region" description="Helical" evidence="6">
    <location>
        <begin position="118"/>
        <end position="141"/>
    </location>
</feature>
<feature type="transmembrane region" description="Helical" evidence="6">
    <location>
        <begin position="469"/>
        <end position="492"/>
    </location>
</feature>
<dbReference type="NCBIfam" id="TIGR00254">
    <property type="entry name" value="GGDEF"/>
    <property type="match status" value="1"/>
</dbReference>
<dbReference type="InterPro" id="IPR000700">
    <property type="entry name" value="PAS-assoc_C"/>
</dbReference>
<organism evidence="11 12">
    <name type="scientific">Vogesella oryzagri</name>
    <dbReference type="NCBI Taxonomy" id="3160864"/>
    <lineage>
        <taxon>Bacteria</taxon>
        <taxon>Pseudomonadati</taxon>
        <taxon>Pseudomonadota</taxon>
        <taxon>Betaproteobacteria</taxon>
        <taxon>Neisseriales</taxon>
        <taxon>Chromobacteriaceae</taxon>
        <taxon>Vogesella</taxon>
    </lineage>
</organism>
<dbReference type="InterPro" id="IPR007895">
    <property type="entry name" value="MASE1"/>
</dbReference>
<comment type="caution">
    <text evidence="11">The sequence shown here is derived from an EMBL/GenBank/DDBJ whole genome shotgun (WGS) entry which is preliminary data.</text>
</comment>
<comment type="subcellular location">
    <subcellularLocation>
        <location evidence="1">Cell membrane</location>
        <topology evidence="1">Multi-pass membrane protein</topology>
    </subcellularLocation>
</comment>
<dbReference type="PROSITE" id="PS50887">
    <property type="entry name" value="GGDEF"/>
    <property type="match status" value="1"/>
</dbReference>
<sequence length="1198" mass="132337">MLTLLLAAAYIICGKLSLLLAIPPGYASAIFPPAGIALAAAFIAGRSAIPGILLGSFLLNLWIGYDSSQQLSLLGSGAALLIALASLLQAVLGGKLLRRVIGYPAAFDNLRDILCFQLLSPAICLISATLSVGGLLLLGLVPASSVPLSWFMWWIGDTLGVLVLLPLTMVLAGAPRPLWRKRASTVAIPMLFAFSMLVVLYVNVSRWEQTESMLEFQLQSQRMADTIQARLDEQESLLAQTKGLFAGDDEVTADEFRRFSQEALKRFPMIQAVEWAPRIALAQRPQFEAAQQARLPGFSVRERDRRDVLQVAGTRALYYPITYIEPFQGNQLALGFDVFSTPARATTVQLAIRSGRSAATPPVRLIQAPQHRYGFLLLHAVKTVRGDDGVVLTAIRIDDFVNKLLPHAEAALHLRLTDAGTAQVVYNTFLQPGKPAIWQQKLIFGQREFLFETTPSPAYLARHRGWQSAVVLAAGILGTGLLGAFLMLGTGYTARVEAQVEEKIGELAENAEKLTGLYELSPLGIALTDLAGRYLDFNAAFQRICGYPAEELKTLDYWALTPRKYEPDEARQLAQLLSQGRYGPYEKEYQRKDGSLVRISLNGLLLHGKNGEQYIWSIVEDITDRKKAEEALRDSEERWKFALEGAGDGLWDWNMQTGELFLSSRELAILGYPDEPQSTSIEVWAARQHPQDQAIRQQAIADYLAGNAPVYTYEFRTRTRDGRWKWILARGMLVSRLPDGRPLRMIGTHSDIDARKRKQEQEAIRSAVMEMLARGGKLNDVLDKIIASLEAENQDLTYAIFSHDGESGTALAGTSLPALWYPPLPELVLQTADSASHAAGIALPAGLEICCSEAIISGESTVEGVLVSFRKHTGSHELPDREQQHQAANLISIAMQHKRIEEQLLLANSVYETIDEAIMVVDPDSRILAVNPAFEKITGFRSDEIIGQDPKLMRASRQPEAFYQEVWRTILDTGGWHGEMWYQRKNGSDYPLLMSVNTIHGEDGQVLRRIAVFADITAKKMAEEQINYLAHHDLLTGLPNRALYADRLTLALATARRHQTRLALLYIDLDNFKPVNDSLGHAVGDKLLKLVAKRMLECVRESDTIARIGGDEFVVMLPAIHAASDAQQVAEKIRATLAETFAVDGHPLAISSSIGGAVYPEDGDDENKLIQNADAAMYLAKKKGRNQVCFYRQGAGLL</sequence>
<dbReference type="InterPro" id="IPR029787">
    <property type="entry name" value="Nucleotide_cyclase"/>
</dbReference>
<feature type="domain" description="PAC" evidence="8">
    <location>
        <begin position="976"/>
        <end position="1028"/>
    </location>
</feature>
<dbReference type="Pfam" id="PF08447">
    <property type="entry name" value="PAS_3"/>
    <property type="match status" value="1"/>
</dbReference>
<dbReference type="PANTHER" id="PTHR46663">
    <property type="entry name" value="DIGUANYLATE CYCLASE DGCT-RELATED"/>
    <property type="match status" value="1"/>
</dbReference>
<feature type="domain" description="GGDEF" evidence="10">
    <location>
        <begin position="1060"/>
        <end position="1193"/>
    </location>
</feature>
<dbReference type="SUPFAM" id="SSF55785">
    <property type="entry name" value="PYP-like sensor domain (PAS domain)"/>
    <property type="match status" value="3"/>
</dbReference>
<dbReference type="Gene3D" id="3.30.450.20">
    <property type="entry name" value="PAS domain"/>
    <property type="match status" value="3"/>
</dbReference>
<dbReference type="Pfam" id="PF05231">
    <property type="entry name" value="MASE1"/>
    <property type="match status" value="1"/>
</dbReference>
<dbReference type="InterPro" id="IPR043128">
    <property type="entry name" value="Rev_trsase/Diguanyl_cyclase"/>
</dbReference>
<dbReference type="Gene3D" id="3.30.450.350">
    <property type="entry name" value="CHASE domain"/>
    <property type="match status" value="1"/>
</dbReference>
<evidence type="ECO:0000259" key="9">
    <source>
        <dbReference type="PROSITE" id="PS50839"/>
    </source>
</evidence>
<dbReference type="InterPro" id="IPR001610">
    <property type="entry name" value="PAC"/>
</dbReference>
<feature type="transmembrane region" description="Helical" evidence="6">
    <location>
        <begin position="153"/>
        <end position="174"/>
    </location>
</feature>
<dbReference type="InterPro" id="IPR000160">
    <property type="entry name" value="GGDEF_dom"/>
</dbReference>
<feature type="domain" description="PAC" evidence="8">
    <location>
        <begin position="711"/>
        <end position="764"/>
    </location>
</feature>
<evidence type="ECO:0000259" key="8">
    <source>
        <dbReference type="PROSITE" id="PS50113"/>
    </source>
</evidence>
<evidence type="ECO:0000259" key="10">
    <source>
        <dbReference type="PROSITE" id="PS50887"/>
    </source>
</evidence>
<dbReference type="PANTHER" id="PTHR46663:SF3">
    <property type="entry name" value="SLL0267 PROTEIN"/>
    <property type="match status" value="1"/>
</dbReference>
<dbReference type="NCBIfam" id="TIGR00229">
    <property type="entry name" value="sensory_box"/>
    <property type="match status" value="3"/>
</dbReference>
<keyword evidence="4 6" id="KW-1133">Transmembrane helix</keyword>
<protein>
    <submittedName>
        <fullName evidence="11">PAS domain S-box protein</fullName>
    </submittedName>
</protein>
<name>A0ABV1M0E5_9NEIS</name>
<evidence type="ECO:0000256" key="2">
    <source>
        <dbReference type="ARBA" id="ARBA00022475"/>
    </source>
</evidence>
<keyword evidence="12" id="KW-1185">Reference proteome</keyword>
<dbReference type="Pfam" id="PF00990">
    <property type="entry name" value="GGDEF"/>
    <property type="match status" value="1"/>
</dbReference>
<dbReference type="PROSITE" id="PS50839">
    <property type="entry name" value="CHASE"/>
    <property type="match status" value="1"/>
</dbReference>
<keyword evidence="3 6" id="KW-0812">Transmembrane</keyword>
<dbReference type="Pfam" id="PF03924">
    <property type="entry name" value="CHASE"/>
    <property type="match status" value="1"/>
</dbReference>
<dbReference type="SMART" id="SM00086">
    <property type="entry name" value="PAC"/>
    <property type="match status" value="3"/>
</dbReference>
<dbReference type="Gene3D" id="3.30.70.270">
    <property type="match status" value="1"/>
</dbReference>
<feature type="transmembrane region" description="Helical" evidence="6">
    <location>
        <begin position="71"/>
        <end position="92"/>
    </location>
</feature>
<gene>
    <name evidence="11" type="ORF">ABNW52_00060</name>
</gene>
<dbReference type="SUPFAM" id="SSF55073">
    <property type="entry name" value="Nucleotide cyclase"/>
    <property type="match status" value="1"/>
</dbReference>
<feature type="domain" description="PAS" evidence="7">
    <location>
        <begin position="510"/>
        <end position="552"/>
    </location>
</feature>
<dbReference type="InterPro" id="IPR035965">
    <property type="entry name" value="PAS-like_dom_sf"/>
</dbReference>
<dbReference type="SMART" id="SM01079">
    <property type="entry name" value="CHASE"/>
    <property type="match status" value="1"/>
</dbReference>
<feature type="domain" description="PAS" evidence="7">
    <location>
        <begin position="910"/>
        <end position="948"/>
    </location>
</feature>
<dbReference type="SMART" id="SM00267">
    <property type="entry name" value="GGDEF"/>
    <property type="match status" value="1"/>
</dbReference>
<dbReference type="InterPro" id="IPR000014">
    <property type="entry name" value="PAS"/>
</dbReference>
<dbReference type="Proteomes" id="UP001433638">
    <property type="component" value="Unassembled WGS sequence"/>
</dbReference>
<evidence type="ECO:0000256" key="4">
    <source>
        <dbReference type="ARBA" id="ARBA00022989"/>
    </source>
</evidence>
<reference evidence="11" key="1">
    <citation type="submission" date="2024-06" db="EMBL/GenBank/DDBJ databases">
        <title>Genome sequence of Vogesella sp. MAHUQ-64.</title>
        <authorList>
            <person name="Huq M.A."/>
        </authorList>
    </citation>
    <scope>NUCLEOTIDE SEQUENCE</scope>
    <source>
        <strain evidence="11">MAHUQ-64</strain>
    </source>
</reference>
<accession>A0ABV1M0E5</accession>
<dbReference type="InterPro" id="IPR006189">
    <property type="entry name" value="CHASE_dom"/>
</dbReference>
<feature type="domain" description="CHASE" evidence="9">
    <location>
        <begin position="247"/>
        <end position="404"/>
    </location>
</feature>
<dbReference type="CDD" id="cd01949">
    <property type="entry name" value="GGDEF"/>
    <property type="match status" value="1"/>
</dbReference>
<dbReference type="SMART" id="SM00091">
    <property type="entry name" value="PAS"/>
    <property type="match status" value="3"/>
</dbReference>
<evidence type="ECO:0000259" key="7">
    <source>
        <dbReference type="PROSITE" id="PS50112"/>
    </source>
</evidence>
<dbReference type="PROSITE" id="PS50113">
    <property type="entry name" value="PAC"/>
    <property type="match status" value="3"/>
</dbReference>
<evidence type="ECO:0000313" key="11">
    <source>
        <dbReference type="EMBL" id="MEQ6289010.1"/>
    </source>
</evidence>